<dbReference type="GO" id="GO:0016747">
    <property type="term" value="F:acyltransferase activity, transferring groups other than amino-acyl groups"/>
    <property type="evidence" value="ECO:0007669"/>
    <property type="project" value="InterPro"/>
</dbReference>
<dbReference type="PANTHER" id="PTHR43877:SF2">
    <property type="entry name" value="AMINOALKYLPHOSPHONATE N-ACETYLTRANSFERASE-RELATED"/>
    <property type="match status" value="1"/>
</dbReference>
<dbReference type="KEGG" id="dcp:RN607_08370"/>
<feature type="domain" description="N-acetyltransferase" evidence="3">
    <location>
        <begin position="1"/>
        <end position="166"/>
    </location>
</feature>
<dbReference type="EC" id="2.3.1.-" evidence="4"/>
<dbReference type="EMBL" id="CP134880">
    <property type="protein sequence ID" value="WNM26213.1"/>
    <property type="molecule type" value="Genomic_DNA"/>
</dbReference>
<protein>
    <submittedName>
        <fullName evidence="4">GNAT family N-acetyltransferase</fullName>
        <ecNumber evidence="4">2.3.1.-</ecNumber>
    </submittedName>
</protein>
<dbReference type="PANTHER" id="PTHR43877">
    <property type="entry name" value="AMINOALKYLPHOSPHONATE N-ACETYLTRANSFERASE-RELATED-RELATED"/>
    <property type="match status" value="1"/>
</dbReference>
<dbReference type="InterPro" id="IPR050832">
    <property type="entry name" value="Bact_Acetyltransf"/>
</dbReference>
<dbReference type="PROSITE" id="PS51186">
    <property type="entry name" value="GNAT"/>
    <property type="match status" value="1"/>
</dbReference>
<accession>A0AA96FAL1</accession>
<dbReference type="CDD" id="cd04301">
    <property type="entry name" value="NAT_SF"/>
    <property type="match status" value="1"/>
</dbReference>
<dbReference type="AlphaFoldDB" id="A0AA96FAL1"/>
<evidence type="ECO:0000259" key="3">
    <source>
        <dbReference type="PROSITE" id="PS51186"/>
    </source>
</evidence>
<name>A0AA96FAL1_9MICO</name>
<evidence type="ECO:0000256" key="2">
    <source>
        <dbReference type="ARBA" id="ARBA00023315"/>
    </source>
</evidence>
<dbReference type="RefSeq" id="WP_313541831.1">
    <property type="nucleotide sequence ID" value="NZ_CP134880.1"/>
</dbReference>
<dbReference type="InterPro" id="IPR016181">
    <property type="entry name" value="Acyl_CoA_acyltransferase"/>
</dbReference>
<dbReference type="InterPro" id="IPR000182">
    <property type="entry name" value="GNAT_dom"/>
</dbReference>
<reference evidence="4" key="1">
    <citation type="submission" date="2023-09" db="EMBL/GenBank/DDBJ databases">
        <title>Demequina sp. a novel bacteria isolated from Capsicum annuum.</title>
        <authorList>
            <person name="Humaira Z."/>
            <person name="Lee J."/>
            <person name="Cho D."/>
        </authorList>
    </citation>
    <scope>NUCLEOTIDE SEQUENCE</scope>
    <source>
        <strain evidence="4">PMTSA13</strain>
    </source>
</reference>
<dbReference type="Pfam" id="PF00583">
    <property type="entry name" value="Acetyltransf_1"/>
    <property type="match status" value="1"/>
</dbReference>
<organism evidence="4">
    <name type="scientific">Demequina capsici</name>
    <dbReference type="NCBI Taxonomy" id="3075620"/>
    <lineage>
        <taxon>Bacteria</taxon>
        <taxon>Bacillati</taxon>
        <taxon>Actinomycetota</taxon>
        <taxon>Actinomycetes</taxon>
        <taxon>Micrococcales</taxon>
        <taxon>Demequinaceae</taxon>
        <taxon>Demequina</taxon>
    </lineage>
</organism>
<evidence type="ECO:0000313" key="4">
    <source>
        <dbReference type="EMBL" id="WNM26213.1"/>
    </source>
</evidence>
<dbReference type="SUPFAM" id="SSF55729">
    <property type="entry name" value="Acyl-CoA N-acyltransferases (Nat)"/>
    <property type="match status" value="1"/>
</dbReference>
<dbReference type="Proteomes" id="UP001303408">
    <property type="component" value="Chromosome"/>
</dbReference>
<evidence type="ECO:0000256" key="1">
    <source>
        <dbReference type="ARBA" id="ARBA00022679"/>
    </source>
</evidence>
<proteinExistence type="predicted"/>
<dbReference type="Gene3D" id="3.40.630.30">
    <property type="match status" value="1"/>
</dbReference>
<keyword evidence="1 4" id="KW-0808">Transferase</keyword>
<keyword evidence="2 4" id="KW-0012">Acyltransferase</keyword>
<gene>
    <name evidence="4" type="ORF">RN607_08370</name>
</gene>
<sequence>MHVFPVTTGEQLEQAIGLRMAVFVGEQGFDAEGERDRIDDDPRTLHALLVDDSGSPVGTARLVAPGSDVSHGMDGGIGGMDPEVPHIGRVVVLWAARGTGGGRALMELLEDQALARFGVDGRVRVEVSAQRQAMPFYRRLGYMPFGDSYLDEHVWHQDAYRIVTAEPRP</sequence>